<name>A0A8H7C7P4_AGABI</name>
<dbReference type="EMBL" id="JABXXO010000010">
    <property type="protein sequence ID" value="KAF7768609.1"/>
    <property type="molecule type" value="Genomic_DNA"/>
</dbReference>
<evidence type="ECO:0000313" key="3">
    <source>
        <dbReference type="Proteomes" id="UP000629468"/>
    </source>
</evidence>
<protein>
    <submittedName>
        <fullName evidence="2">Uncharacterized protein</fullName>
    </submittedName>
</protein>
<accession>A0A8H7C7P4</accession>
<comment type="caution">
    <text evidence="2">The sequence shown here is derived from an EMBL/GenBank/DDBJ whole genome shotgun (WGS) entry which is preliminary data.</text>
</comment>
<organism evidence="2 3">
    <name type="scientific">Agaricus bisporus var. burnettii</name>
    <dbReference type="NCBI Taxonomy" id="192524"/>
    <lineage>
        <taxon>Eukaryota</taxon>
        <taxon>Fungi</taxon>
        <taxon>Dikarya</taxon>
        <taxon>Basidiomycota</taxon>
        <taxon>Agaricomycotina</taxon>
        <taxon>Agaricomycetes</taxon>
        <taxon>Agaricomycetidae</taxon>
        <taxon>Agaricales</taxon>
        <taxon>Agaricineae</taxon>
        <taxon>Agaricaceae</taxon>
        <taxon>Agaricus</taxon>
    </lineage>
</organism>
<gene>
    <name evidence="2" type="ORF">Agabi119p4_7852</name>
</gene>
<proteinExistence type="predicted"/>
<feature type="region of interest" description="Disordered" evidence="1">
    <location>
        <begin position="83"/>
        <end position="102"/>
    </location>
</feature>
<evidence type="ECO:0000313" key="2">
    <source>
        <dbReference type="EMBL" id="KAF7768609.1"/>
    </source>
</evidence>
<reference evidence="2 3" key="1">
    <citation type="journal article" name="Sci. Rep.">
        <title>Telomere-to-telomere assembled and centromere annotated genomes of the two main subspecies of the button mushroom Agaricus bisporus reveal especially polymorphic chromosome ends.</title>
        <authorList>
            <person name="Sonnenberg A.S.M."/>
            <person name="Sedaghat-Telgerd N."/>
            <person name="Lavrijssen B."/>
            <person name="Ohm R.A."/>
            <person name="Hendrickx P.M."/>
            <person name="Scholtmeijer K."/>
            <person name="Baars J.J.P."/>
            <person name="van Peer A."/>
        </authorList>
    </citation>
    <scope>NUCLEOTIDE SEQUENCE [LARGE SCALE GENOMIC DNA]</scope>
    <source>
        <strain evidence="2 3">H119_p4</strain>
    </source>
</reference>
<dbReference type="Proteomes" id="UP000629468">
    <property type="component" value="Unassembled WGS sequence"/>
</dbReference>
<sequence length="141" mass="15813">MTKRDVRDYVIPARTFFPHFLLSGYSNAEILASQVLSSLSESLSSTYYRHSLVTSDLPENAQSFLLVVGNDPTFDEAKQSIVNARPSEGKPETRSTEAPQFSHLLSPTFAPEESHHTIGGPYNRQASSFSLWDPTREKCCW</sequence>
<dbReference type="AlphaFoldDB" id="A0A8H7C7P4"/>
<evidence type="ECO:0000256" key="1">
    <source>
        <dbReference type="SAM" id="MobiDB-lite"/>
    </source>
</evidence>